<dbReference type="AlphaFoldDB" id="A0A6J0IJU3"/>
<dbReference type="PROSITE" id="PS52033">
    <property type="entry name" value="CYSTATIN_LXN"/>
    <property type="match status" value="2"/>
</dbReference>
<evidence type="ECO:0000313" key="7">
    <source>
        <dbReference type="RefSeq" id="XP_017686882.1"/>
    </source>
</evidence>
<feature type="domain" description="Cystatin LXN-type" evidence="5">
    <location>
        <begin position="1"/>
        <end position="97"/>
    </location>
</feature>
<name>A0A6J0IJU3_9PASS</name>
<dbReference type="CTD" id="56925"/>
<reference evidence="7" key="1">
    <citation type="submission" date="2025-08" db="UniProtKB">
        <authorList>
            <consortium name="RefSeq"/>
        </authorList>
    </citation>
    <scope>IDENTIFICATION</scope>
</reference>
<comment type="similarity">
    <text evidence="1 4">Belongs to the protease inhibitor I47 (latexin) family.</text>
</comment>
<gene>
    <name evidence="7" type="primary">LXN</name>
</gene>
<evidence type="ECO:0000256" key="3">
    <source>
        <dbReference type="ARBA" id="ARBA00022737"/>
    </source>
</evidence>
<dbReference type="GeneID" id="108505432"/>
<protein>
    <submittedName>
        <fullName evidence="7">Latexin isoform X1</fullName>
    </submittedName>
</protein>
<keyword evidence="6" id="KW-1185">Reference proteome</keyword>
<dbReference type="RefSeq" id="XP_017686882.1">
    <property type="nucleotide sequence ID" value="XM_017831393.1"/>
</dbReference>
<dbReference type="Gene3D" id="3.10.450.10">
    <property type="match status" value="2"/>
</dbReference>
<dbReference type="InterPro" id="IPR046350">
    <property type="entry name" value="Cystatin_sf"/>
</dbReference>
<dbReference type="GO" id="GO:0005615">
    <property type="term" value="C:extracellular space"/>
    <property type="evidence" value="ECO:0007669"/>
    <property type="project" value="TreeGrafter"/>
</dbReference>
<evidence type="ECO:0000256" key="1">
    <source>
        <dbReference type="ARBA" id="ARBA00010083"/>
    </source>
</evidence>
<dbReference type="PANTHER" id="PTHR28591">
    <property type="entry name" value="LATEXIN"/>
    <property type="match status" value="1"/>
</dbReference>
<dbReference type="Proteomes" id="UP000504624">
    <property type="component" value="Unplaced"/>
</dbReference>
<dbReference type="GO" id="GO:0008191">
    <property type="term" value="F:metalloendopeptidase inhibitor activity"/>
    <property type="evidence" value="ECO:0007669"/>
    <property type="project" value="UniProtKB-UniRule"/>
</dbReference>
<dbReference type="FunFam" id="3.10.450.10:FF:000007">
    <property type="entry name" value="latexin"/>
    <property type="match status" value="1"/>
</dbReference>
<keyword evidence="3" id="KW-0677">Repeat</keyword>
<dbReference type="OrthoDB" id="8898327at2759"/>
<keyword evidence="2 4" id="KW-0646">Protease inhibitor</keyword>
<sequence length="336" mass="37100">MELPPAQFPSRRAAAVAVAFLRYRRGGPARALRLRELRRARTEDIKDVGHKYYLELELEDVLDKDSTVNCTAEVLYHLGNKNIAPDVQFTLEGELKSTEEADHVFYTRIRSLEKELVAENIPDSHGHVPPELEPLHLLAWVASGYLVWQNSTENTQLQLAQIKHVKQVRRSDEYLQFDYVVLLHEMVSQVNTGFLKSLFCCCLKPGSSAASSSGTQMVGWTQRVRGRSGPPSLSIPAFQDTTAAISSCFWAFLGMAGVQNTGGFTAISSWEIPVPNWLGIKGRSSILECSAEFQGAGNAPMPEGSTGAQHRDLTIPVIPAQTGSQQSIHTWSHSPS</sequence>
<dbReference type="PANTHER" id="PTHR28591:SF1">
    <property type="entry name" value="LATEXIN"/>
    <property type="match status" value="1"/>
</dbReference>
<proteinExistence type="inferred from homology"/>
<dbReference type="InterPro" id="IPR049897">
    <property type="entry name" value="CYSTATIN_LXN"/>
</dbReference>
<feature type="domain" description="Cystatin LXN-type" evidence="5">
    <location>
        <begin position="117"/>
        <end position="247"/>
    </location>
</feature>
<accession>A0A6J0IJU3</accession>
<evidence type="ECO:0000256" key="2">
    <source>
        <dbReference type="ARBA" id="ARBA00022690"/>
    </source>
</evidence>
<organism evidence="6 7">
    <name type="scientific">Lepidothrix coronata</name>
    <name type="common">blue-crowned manakin</name>
    <dbReference type="NCBI Taxonomy" id="321398"/>
    <lineage>
        <taxon>Eukaryota</taxon>
        <taxon>Metazoa</taxon>
        <taxon>Chordata</taxon>
        <taxon>Craniata</taxon>
        <taxon>Vertebrata</taxon>
        <taxon>Euteleostomi</taxon>
        <taxon>Archelosauria</taxon>
        <taxon>Archosauria</taxon>
        <taxon>Dinosauria</taxon>
        <taxon>Saurischia</taxon>
        <taxon>Theropoda</taxon>
        <taxon>Coelurosauria</taxon>
        <taxon>Aves</taxon>
        <taxon>Neognathae</taxon>
        <taxon>Neoaves</taxon>
        <taxon>Telluraves</taxon>
        <taxon>Australaves</taxon>
        <taxon>Passeriformes</taxon>
        <taxon>Pipridae</taxon>
        <taxon>Lepidothrix</taxon>
    </lineage>
</organism>
<evidence type="ECO:0000313" key="6">
    <source>
        <dbReference type="Proteomes" id="UP000504624"/>
    </source>
</evidence>
<dbReference type="SUPFAM" id="SSF54403">
    <property type="entry name" value="Cystatin/monellin"/>
    <property type="match status" value="2"/>
</dbReference>
<evidence type="ECO:0000256" key="4">
    <source>
        <dbReference type="PROSITE-ProRule" id="PRU01377"/>
    </source>
</evidence>
<evidence type="ECO:0000259" key="5">
    <source>
        <dbReference type="PROSITE" id="PS52033"/>
    </source>
</evidence>
<dbReference type="InterPro" id="IPR009684">
    <property type="entry name" value="Latexin"/>
</dbReference>
<dbReference type="Pfam" id="PF06907">
    <property type="entry name" value="LXN"/>
    <property type="match status" value="1"/>
</dbReference>